<evidence type="ECO:0000313" key="1">
    <source>
        <dbReference type="EMBL" id="STS82415.1"/>
    </source>
</evidence>
<name>A0A377TRP2_KLEPN</name>
<gene>
    <name evidence="1" type="ORF">NCTC9140_04165</name>
</gene>
<reference evidence="1 2" key="1">
    <citation type="submission" date="2018-06" db="EMBL/GenBank/DDBJ databases">
        <authorList>
            <consortium name="Pathogen Informatics"/>
            <person name="Doyle S."/>
        </authorList>
    </citation>
    <scope>NUCLEOTIDE SEQUENCE [LARGE SCALE GENOMIC DNA]</scope>
    <source>
        <strain evidence="1 2">NCTC9140</strain>
    </source>
</reference>
<dbReference type="Proteomes" id="UP000254938">
    <property type="component" value="Unassembled WGS sequence"/>
</dbReference>
<evidence type="ECO:0000313" key="2">
    <source>
        <dbReference type="Proteomes" id="UP000254938"/>
    </source>
</evidence>
<keyword evidence="1" id="KW-0966">Cell projection</keyword>
<dbReference type="AlphaFoldDB" id="A0A377TRP2"/>
<dbReference type="EMBL" id="UGKQ01000007">
    <property type="protein sequence ID" value="STS82415.1"/>
    <property type="molecule type" value="Genomic_DNA"/>
</dbReference>
<protein>
    <submittedName>
        <fullName evidence="1">Flagellar biosynthesis, cell-distal portion of basal-body rod</fullName>
    </submittedName>
</protein>
<sequence length="510" mass="55155">MAFDPPLGSTSPAVLLDNATRLDNLLNSLALVYPDREGADLDTWRGIMSRISNTLDDIRLNLVPLSRQYMTLAEAQADIANIPPGSVTFVRSTSDEALADEYINIGGTLTATGRRMPSDIVVSKLIPLMALSETTTFRTMTELNDEYDSVVVDSEYNILIALKNGLFDFCGLSVNGESINPAGILGTMDKTNLEVLSGTTEFSSASGEYELNPARYVILDEDKNIQFDLDEYIQRSIGWQQAYLFSLQTPKVNPYAPFSQLDASGKSQVRVYDTENKKEIAVTSGSSNETNPRPDILNRIVWTSDRADNAPGGLFYADGPDFKEYPYIARPKIVGWGHSFMENGRFLSRLAQLTGLYTYNFGKSGLTSEGVASRQGAARTFYTPAGGVIPASGAVTLSPAKPGPNRIFGNAAATSIACSFAGIDGMFGWDGTNATFTRTAAGAAVTVSVPTPVIVYPITGFSVTNGAPGGTRYDQHDECINIFWLGRNNISEIDLIISNALAMVSWGFVE</sequence>
<accession>A0A377TRP2</accession>
<keyword evidence="1" id="KW-0969">Cilium</keyword>
<organism evidence="1 2">
    <name type="scientific">Klebsiella pneumoniae</name>
    <dbReference type="NCBI Taxonomy" id="573"/>
    <lineage>
        <taxon>Bacteria</taxon>
        <taxon>Pseudomonadati</taxon>
        <taxon>Pseudomonadota</taxon>
        <taxon>Gammaproteobacteria</taxon>
        <taxon>Enterobacterales</taxon>
        <taxon>Enterobacteriaceae</taxon>
        <taxon>Klebsiella/Raoultella group</taxon>
        <taxon>Klebsiella</taxon>
        <taxon>Klebsiella pneumoniae complex</taxon>
    </lineage>
</organism>
<keyword evidence="1" id="KW-0282">Flagellum</keyword>
<proteinExistence type="predicted"/>